<gene>
    <name evidence="1" type="ORF">E2C01_060640</name>
</gene>
<dbReference type="AlphaFoldDB" id="A0A5B7H619"/>
<proteinExistence type="predicted"/>
<accession>A0A5B7H619</accession>
<sequence length="100" mass="10660">MKTYAVGAVASELVAVGDGHSHEGEEDGDLKGNRTALKLRHSHLGVHVVLWSRYEADCASGLLVHQYIGAGLLLHAHFLRGGTRPAALPVKAAQNSKLTR</sequence>
<keyword evidence="2" id="KW-1185">Reference proteome</keyword>
<evidence type="ECO:0000313" key="1">
    <source>
        <dbReference type="EMBL" id="MPC66492.1"/>
    </source>
</evidence>
<name>A0A5B7H619_PORTR</name>
<protein>
    <submittedName>
        <fullName evidence="1">Uncharacterized protein</fullName>
    </submittedName>
</protein>
<organism evidence="1 2">
    <name type="scientific">Portunus trituberculatus</name>
    <name type="common">Swimming crab</name>
    <name type="synonym">Neptunus trituberculatus</name>
    <dbReference type="NCBI Taxonomy" id="210409"/>
    <lineage>
        <taxon>Eukaryota</taxon>
        <taxon>Metazoa</taxon>
        <taxon>Ecdysozoa</taxon>
        <taxon>Arthropoda</taxon>
        <taxon>Crustacea</taxon>
        <taxon>Multicrustacea</taxon>
        <taxon>Malacostraca</taxon>
        <taxon>Eumalacostraca</taxon>
        <taxon>Eucarida</taxon>
        <taxon>Decapoda</taxon>
        <taxon>Pleocyemata</taxon>
        <taxon>Brachyura</taxon>
        <taxon>Eubrachyura</taxon>
        <taxon>Portunoidea</taxon>
        <taxon>Portunidae</taxon>
        <taxon>Portuninae</taxon>
        <taxon>Portunus</taxon>
    </lineage>
</organism>
<reference evidence="1 2" key="1">
    <citation type="submission" date="2019-05" db="EMBL/GenBank/DDBJ databases">
        <title>Another draft genome of Portunus trituberculatus and its Hox gene families provides insights of decapod evolution.</title>
        <authorList>
            <person name="Jeong J.-H."/>
            <person name="Song I."/>
            <person name="Kim S."/>
            <person name="Choi T."/>
            <person name="Kim D."/>
            <person name="Ryu S."/>
            <person name="Kim W."/>
        </authorList>
    </citation>
    <scope>NUCLEOTIDE SEQUENCE [LARGE SCALE GENOMIC DNA]</scope>
    <source>
        <tissue evidence="1">Muscle</tissue>
    </source>
</reference>
<comment type="caution">
    <text evidence="1">The sequence shown here is derived from an EMBL/GenBank/DDBJ whole genome shotgun (WGS) entry which is preliminary data.</text>
</comment>
<evidence type="ECO:0000313" key="2">
    <source>
        <dbReference type="Proteomes" id="UP000324222"/>
    </source>
</evidence>
<dbReference type="EMBL" id="VSRR010024837">
    <property type="protein sequence ID" value="MPC66492.1"/>
    <property type="molecule type" value="Genomic_DNA"/>
</dbReference>
<dbReference type="Proteomes" id="UP000324222">
    <property type="component" value="Unassembled WGS sequence"/>
</dbReference>